<gene>
    <name evidence="8" type="ORF">NLI96_g5888</name>
</gene>
<evidence type="ECO:0000259" key="6">
    <source>
        <dbReference type="PROSITE" id="PS51192"/>
    </source>
</evidence>
<dbReference type="GO" id="GO:0016787">
    <property type="term" value="F:hydrolase activity"/>
    <property type="evidence" value="ECO:0007669"/>
    <property type="project" value="UniProtKB-KW"/>
</dbReference>
<dbReference type="Pfam" id="PF00270">
    <property type="entry name" value="DEAD"/>
    <property type="match status" value="1"/>
</dbReference>
<feature type="compositionally biased region" description="Basic residues" evidence="5">
    <location>
        <begin position="131"/>
        <end position="140"/>
    </location>
</feature>
<dbReference type="Pfam" id="PF00035">
    <property type="entry name" value="dsrm"/>
    <property type="match status" value="1"/>
</dbReference>
<evidence type="ECO:0000259" key="7">
    <source>
        <dbReference type="PROSITE" id="PS51194"/>
    </source>
</evidence>
<evidence type="ECO:0008006" key="10">
    <source>
        <dbReference type="Google" id="ProtNLM"/>
    </source>
</evidence>
<dbReference type="PANTHER" id="PTHR18934">
    <property type="entry name" value="ATP-DEPENDENT RNA HELICASE"/>
    <property type="match status" value="1"/>
</dbReference>
<dbReference type="CDD" id="cd17917">
    <property type="entry name" value="DEXHc_RHA-like"/>
    <property type="match status" value="1"/>
</dbReference>
<dbReference type="FunFam" id="1.20.120.1080:FF:000002">
    <property type="entry name" value="Putative ATP-dependent RNA helicase DHX36"/>
    <property type="match status" value="1"/>
</dbReference>
<dbReference type="Pfam" id="PF00271">
    <property type="entry name" value="Helicase_C"/>
    <property type="match status" value="1"/>
</dbReference>
<dbReference type="Pfam" id="PF21010">
    <property type="entry name" value="HA2_C"/>
    <property type="match status" value="1"/>
</dbReference>
<dbReference type="Gene3D" id="1.20.120.1080">
    <property type="match status" value="1"/>
</dbReference>
<feature type="compositionally biased region" description="Basic and acidic residues" evidence="5">
    <location>
        <begin position="1296"/>
        <end position="1305"/>
    </location>
</feature>
<feature type="compositionally biased region" description="Polar residues" evidence="5">
    <location>
        <begin position="90"/>
        <end position="103"/>
    </location>
</feature>
<protein>
    <recommendedName>
        <fullName evidence="10">P-loop containing nucleoside triphosphate hydrolase protein</fullName>
    </recommendedName>
</protein>
<dbReference type="FunFam" id="3.40.50.300:FF:001714">
    <property type="entry name" value="ATP-dependent DEAD/H RNA helicase, putative"/>
    <property type="match status" value="1"/>
</dbReference>
<dbReference type="InterPro" id="IPR048333">
    <property type="entry name" value="HA2_WH"/>
</dbReference>
<dbReference type="InterPro" id="IPR001650">
    <property type="entry name" value="Helicase_C-like"/>
</dbReference>
<dbReference type="SUPFAM" id="SSF52540">
    <property type="entry name" value="P-loop containing nucleoside triphosphate hydrolases"/>
    <property type="match status" value="1"/>
</dbReference>
<keyword evidence="3" id="KW-0347">Helicase</keyword>
<comment type="caution">
    <text evidence="8">The sequence shown here is derived from an EMBL/GenBank/DDBJ whole genome shotgun (WGS) entry which is preliminary data.</text>
</comment>
<dbReference type="Pfam" id="PF04408">
    <property type="entry name" value="WHD_HA2"/>
    <property type="match status" value="1"/>
</dbReference>
<feature type="compositionally biased region" description="Polar residues" evidence="5">
    <location>
        <begin position="1"/>
        <end position="12"/>
    </location>
</feature>
<dbReference type="InterPro" id="IPR027417">
    <property type="entry name" value="P-loop_NTPase"/>
</dbReference>
<dbReference type="CDD" id="cd00048">
    <property type="entry name" value="DSRM_SF"/>
    <property type="match status" value="1"/>
</dbReference>
<dbReference type="PROSITE" id="PS51192">
    <property type="entry name" value="HELICASE_ATP_BIND_1"/>
    <property type="match status" value="1"/>
</dbReference>
<name>A0AAD5YIN1_9APHY</name>
<dbReference type="InterPro" id="IPR014001">
    <property type="entry name" value="Helicase_ATP-bd"/>
</dbReference>
<dbReference type="Proteomes" id="UP001212997">
    <property type="component" value="Unassembled WGS sequence"/>
</dbReference>
<evidence type="ECO:0000313" key="8">
    <source>
        <dbReference type="EMBL" id="KAJ3484068.1"/>
    </source>
</evidence>
<dbReference type="GO" id="GO:0005524">
    <property type="term" value="F:ATP binding"/>
    <property type="evidence" value="ECO:0007669"/>
    <property type="project" value="UniProtKB-KW"/>
</dbReference>
<evidence type="ECO:0000256" key="4">
    <source>
        <dbReference type="ARBA" id="ARBA00022840"/>
    </source>
</evidence>
<proteinExistence type="predicted"/>
<dbReference type="PROSITE" id="PS51194">
    <property type="entry name" value="HELICASE_CTER"/>
    <property type="match status" value="1"/>
</dbReference>
<accession>A0AAD5YIN1</accession>
<evidence type="ECO:0000256" key="3">
    <source>
        <dbReference type="ARBA" id="ARBA00022806"/>
    </source>
</evidence>
<keyword evidence="1" id="KW-0547">Nucleotide-binding</keyword>
<evidence type="ECO:0000256" key="1">
    <source>
        <dbReference type="ARBA" id="ARBA00022741"/>
    </source>
</evidence>
<dbReference type="GO" id="GO:0004386">
    <property type="term" value="F:helicase activity"/>
    <property type="evidence" value="ECO:0007669"/>
    <property type="project" value="UniProtKB-KW"/>
</dbReference>
<feature type="region of interest" description="Disordered" evidence="5">
    <location>
        <begin position="1278"/>
        <end position="1305"/>
    </location>
</feature>
<feature type="region of interest" description="Disordered" evidence="5">
    <location>
        <begin position="1333"/>
        <end position="1402"/>
    </location>
</feature>
<reference evidence="8" key="1">
    <citation type="submission" date="2022-07" db="EMBL/GenBank/DDBJ databases">
        <title>Genome Sequence of Physisporinus lineatus.</title>
        <authorList>
            <person name="Buettner E."/>
        </authorList>
    </citation>
    <scope>NUCLEOTIDE SEQUENCE</scope>
    <source>
        <strain evidence="8">VT162</strain>
    </source>
</reference>
<dbReference type="PANTHER" id="PTHR18934:SF203">
    <property type="entry name" value="ATP-DEPENDENT RNA HELICASE A"/>
    <property type="match status" value="1"/>
</dbReference>
<dbReference type="SMART" id="SM00487">
    <property type="entry name" value="DEXDc"/>
    <property type="match status" value="1"/>
</dbReference>
<feature type="domain" description="Helicase ATP-binding" evidence="6">
    <location>
        <begin position="480"/>
        <end position="659"/>
    </location>
</feature>
<evidence type="ECO:0000256" key="5">
    <source>
        <dbReference type="SAM" id="MobiDB-lite"/>
    </source>
</evidence>
<dbReference type="SMART" id="SM00847">
    <property type="entry name" value="HA2"/>
    <property type="match status" value="1"/>
</dbReference>
<evidence type="ECO:0000313" key="9">
    <source>
        <dbReference type="Proteomes" id="UP001212997"/>
    </source>
</evidence>
<keyword evidence="4" id="KW-0067">ATP-binding</keyword>
<keyword evidence="9" id="KW-1185">Reference proteome</keyword>
<dbReference type="GO" id="GO:0003723">
    <property type="term" value="F:RNA binding"/>
    <property type="evidence" value="ECO:0007669"/>
    <property type="project" value="TreeGrafter"/>
</dbReference>
<feature type="domain" description="Helicase C-terminal" evidence="7">
    <location>
        <begin position="741"/>
        <end position="916"/>
    </location>
</feature>
<evidence type="ECO:0000256" key="2">
    <source>
        <dbReference type="ARBA" id="ARBA00022801"/>
    </source>
</evidence>
<feature type="compositionally biased region" description="Low complexity" evidence="5">
    <location>
        <begin position="31"/>
        <end position="43"/>
    </location>
</feature>
<dbReference type="EMBL" id="JANAWD010000203">
    <property type="protein sequence ID" value="KAJ3484068.1"/>
    <property type="molecule type" value="Genomic_DNA"/>
</dbReference>
<feature type="compositionally biased region" description="Polar residues" evidence="5">
    <location>
        <begin position="1390"/>
        <end position="1402"/>
    </location>
</feature>
<feature type="compositionally biased region" description="Low complexity" evidence="5">
    <location>
        <begin position="1356"/>
        <end position="1371"/>
    </location>
</feature>
<organism evidence="8 9">
    <name type="scientific">Meripilus lineatus</name>
    <dbReference type="NCBI Taxonomy" id="2056292"/>
    <lineage>
        <taxon>Eukaryota</taxon>
        <taxon>Fungi</taxon>
        <taxon>Dikarya</taxon>
        <taxon>Basidiomycota</taxon>
        <taxon>Agaricomycotina</taxon>
        <taxon>Agaricomycetes</taxon>
        <taxon>Polyporales</taxon>
        <taxon>Meripilaceae</taxon>
        <taxon>Meripilus</taxon>
    </lineage>
</organism>
<dbReference type="InterPro" id="IPR011545">
    <property type="entry name" value="DEAD/DEAH_box_helicase_dom"/>
</dbReference>
<dbReference type="InterPro" id="IPR014720">
    <property type="entry name" value="dsRBD_dom"/>
</dbReference>
<dbReference type="Gene3D" id="3.40.50.300">
    <property type="entry name" value="P-loop containing nucleotide triphosphate hydrolases"/>
    <property type="match status" value="2"/>
</dbReference>
<feature type="region of interest" description="Disordered" evidence="5">
    <location>
        <begin position="1"/>
        <end position="150"/>
    </location>
</feature>
<dbReference type="SMART" id="SM00490">
    <property type="entry name" value="HELICc"/>
    <property type="match status" value="1"/>
</dbReference>
<dbReference type="CDD" id="cd18791">
    <property type="entry name" value="SF2_C_RHA"/>
    <property type="match status" value="1"/>
</dbReference>
<sequence length="1402" mass="155454">MQLDPTKSSSLHPSLKRPYAQTAFGLKPARRSTSPSSNSSPAPERYNPSRPPSPRLPSLSGSRNQRPSKVAKFEGSQSPSGSKILAATSGRMSHPSNHSTHPASPTDWRSGRPIPFSRGGSRSRPQSFKQAKGKAQQKHKAFPELPGPLHDTRHIEATYMVKPLKPEMLVNPKSPVSNYLVNNAGTTANYEYAQYSTPSGPIWRATLKVPDPTDPSGASDMIAYGDDPTKRDAEKLAAVCALYQLDGKGLLAKKSKADIQAASFAPIEVTLSDGSQVGYERARQFMDYYCRRFGFGKPDLTYTELKHRGFNSSWEAVMMVGGKRIGQGSGGNKKAAMTSCYVDVTQYLESCDPELWKTFVEDAKTGKDIGVAHAFVFRSSGVVQDQVQDLCDSIRKTTLYKRRPKIGSALTGSDAPDAAQSLPTPRYVAPFRRALDQTALDDKSAALKVRRDAYLQDPKMEKMRNTRAALPVYTRSDDVLKHIDENEVTICMAATGSGKTTQIPQIILDSWIDRGDGAKCNILCTQPRRLAAISVAGRVAAERGEVVGRGSIGYQVRFEANLPEDHGSVTFCTTGIFLKRMHSALQEGKSRSLDDVTHVIVDEVHERDVDTDLLLVVLKRLLEDRRARNKPLKVILMSATIDPTLFQTYFPDIEGRPSSVVEVPGRSFPVSKSFLDDYATKLVETRTPKTDWVFREESVQKYLSQELGSLELLPPSFISSRIKFPDGSEDLELPYPLIGYTISHVLRNSIDGHVLVFLPGWDEIVSVKKVLVDAQRTLGLDFNDTSKFEIHVLHSSVPLAEQQVIFEPPPAGVRRIILSTNIAETSVTIPDVVYVVDTGKIKEQRYDPERHISSLISAWVGSSNLNQRAGRAGRHRPGEYYGILGRRRADALHPYQTVEMKRVDLTSVVMHVKALDFPGMTVEEVLAALIEPPAPERVEAAIESLKMVGALDDQKRLTSLGRVLLQLPVEPQMGKLVLFGSFFRCLDKALTLAAILTNRDPFMSPMHLKAQAAERKNALSPEEFRSDALTTLRAFDLWWEMQSAGDYRAANQFCMENFLSKPTLLMIQKIKGHLLQCLYDCGAIDVSAGGSVPVQERSGRRRGELTVPRELDENGDSLPLLAALISIASQPKFAIRVDEKKYRTSRDKAVFVHPSSVNNRKREMNAEDRAAGTVHTEKHILAFAEKRQNVSVAGSSANALKFLVTTTRLDPLTYMLFGAHHIEGTQRGLICDDWLPIVGPVDLLDDVQRLKVLMESCMLRVFEGITIGNRMRRGNRGQFIRREDKEHESDDDDDEDKRKELPLSSEETKELDWITEDLVRILNEYSMYRVANQSRQNSRPATPMGSPTLVGGRLPSVSGHSSYGGSRSGYSTPYHPGAGSLFGSRPGTPSRLSKNLTPTNWD</sequence>
<keyword evidence="2" id="KW-0378">Hydrolase</keyword>
<dbReference type="InterPro" id="IPR007502">
    <property type="entry name" value="Helicase-assoc_dom"/>
</dbReference>